<keyword evidence="13" id="KW-1185">Reference proteome</keyword>
<evidence type="ECO:0000256" key="3">
    <source>
        <dbReference type="ARBA" id="ARBA00022723"/>
    </source>
</evidence>
<proteinExistence type="inferred from homology"/>
<evidence type="ECO:0000313" key="10">
    <source>
        <dbReference type="EMBL" id="APH38952.1"/>
    </source>
</evidence>
<dbReference type="SUPFAM" id="SSF46548">
    <property type="entry name" value="alpha-helical ferredoxin"/>
    <property type="match status" value="1"/>
</dbReference>
<organism evidence="10 13">
    <name type="scientific">Methanohalophilus halophilus</name>
    <dbReference type="NCBI Taxonomy" id="2177"/>
    <lineage>
        <taxon>Archaea</taxon>
        <taxon>Methanobacteriati</taxon>
        <taxon>Methanobacteriota</taxon>
        <taxon>Stenosarchaea group</taxon>
        <taxon>Methanomicrobia</taxon>
        <taxon>Methanosarcinales</taxon>
        <taxon>Methanosarcinaceae</taxon>
        <taxon>Methanohalophilus</taxon>
    </lineage>
</organism>
<dbReference type="EMBL" id="RJJG01000003">
    <property type="protein sequence ID" value="RNI09991.1"/>
    <property type="molecule type" value="Genomic_DNA"/>
</dbReference>
<dbReference type="GO" id="GO:0046872">
    <property type="term" value="F:metal ion binding"/>
    <property type="evidence" value="ECO:0007669"/>
    <property type="project" value="UniProtKB-KW"/>
</dbReference>
<evidence type="ECO:0000256" key="4">
    <source>
        <dbReference type="ARBA" id="ARBA00022737"/>
    </source>
</evidence>
<dbReference type="Proteomes" id="UP000186879">
    <property type="component" value="Chromosome"/>
</dbReference>
<dbReference type="Pfam" id="PF01512">
    <property type="entry name" value="Complex1_51K"/>
    <property type="match status" value="1"/>
</dbReference>
<feature type="domain" description="4Fe-4S ferredoxin-type" evidence="9">
    <location>
        <begin position="391"/>
        <end position="420"/>
    </location>
</feature>
<keyword evidence="2 8" id="KW-0004">4Fe-4S</keyword>
<keyword evidence="7 8" id="KW-0411">Iron-sulfur</keyword>
<dbReference type="InterPro" id="IPR049684">
    <property type="entry name" value="Ion_transpt_RnfC_Methano"/>
</dbReference>
<evidence type="ECO:0000313" key="12">
    <source>
        <dbReference type="EMBL" id="SDW65238.1"/>
    </source>
</evidence>
<dbReference type="Pfam" id="PF13237">
    <property type="entry name" value="Fer4_10"/>
    <property type="match status" value="1"/>
</dbReference>
<dbReference type="InterPro" id="IPR017896">
    <property type="entry name" value="4Fe4S_Fe-S-bd"/>
</dbReference>
<protein>
    <recommendedName>
        <fullName evidence="8">Ion-translocating oxidoreductase complex subunit C</fullName>
        <ecNumber evidence="8">7.-.-.-</ecNumber>
    </recommendedName>
    <alternativeName>
        <fullName evidence="8">Rnf electron transport complex subunit C</fullName>
    </alternativeName>
</protein>
<keyword evidence="1 8" id="KW-0813">Transport</keyword>
<comment type="subunit">
    <text evidence="8">The Rnf complex is probably composed of eight subunits, including RnfA, RnfB, RnfC, RnfD, RnfE and RnfG.</text>
</comment>
<reference evidence="11 15" key="3">
    <citation type="submission" date="2018-10" db="EMBL/GenBank/DDBJ databases">
        <title>Cultivation of a novel Methanohalophilus strain from Kebrit Deep of the Red Sea and a genomic comparison of members of the genus Methanohalophilus.</title>
        <authorList>
            <person name="Guan Y."/>
            <person name="Ngugi D.K."/>
            <person name="Stingl U."/>
        </authorList>
    </citation>
    <scope>NUCLEOTIDE SEQUENCE [LARGE SCALE GENOMIC DNA]</scope>
    <source>
        <strain evidence="11 15">DSM 3094</strain>
    </source>
</reference>
<feature type="binding site" evidence="8">
    <location>
        <position position="406"/>
    </location>
    <ligand>
        <name>[4Fe-4S] cluster</name>
        <dbReference type="ChEBI" id="CHEBI:49883"/>
        <label>2</label>
    </ligand>
</feature>
<keyword evidence="3 8" id="KW-0479">Metal-binding</keyword>
<dbReference type="GO" id="GO:0016491">
    <property type="term" value="F:oxidoreductase activity"/>
    <property type="evidence" value="ECO:0007669"/>
    <property type="project" value="UniProtKB-ARBA"/>
</dbReference>
<dbReference type="EMBL" id="FNMU01000004">
    <property type="protein sequence ID" value="SDW65238.1"/>
    <property type="molecule type" value="Genomic_DNA"/>
</dbReference>
<comment type="function">
    <text evidence="8">Part of a membrane-bound complex that couples electron transfer with translocation of ions across the membrane.</text>
</comment>
<keyword evidence="8" id="KW-1003">Cell membrane</keyword>
<evidence type="ECO:0000256" key="7">
    <source>
        <dbReference type="ARBA" id="ARBA00023014"/>
    </source>
</evidence>
<dbReference type="GO" id="GO:0005886">
    <property type="term" value="C:plasma membrane"/>
    <property type="evidence" value="ECO:0007669"/>
    <property type="project" value="UniProtKB-SubCell"/>
</dbReference>
<dbReference type="SUPFAM" id="SSF142019">
    <property type="entry name" value="Nqo1 FMN-binding domain-like"/>
    <property type="match status" value="1"/>
</dbReference>
<evidence type="ECO:0000256" key="1">
    <source>
        <dbReference type="ARBA" id="ARBA00022448"/>
    </source>
</evidence>
<sequence>MAEINVMETIPEKMIIPLKQHNGDICEPLVSKGEVVKVGQKIGECPSDKCAAIHSSICGEVVSVEESSHPSGNRINSVVIQPIEETECEDFTPFKDSGKEQLISAIKEAGIVENYGTPTHLVLNPPDCDIDTVLINATASEWVGHSYETPLEYASQMLDSLRLLMKAAGASRGAIVLRNDDKDSIDAFNGLDYEGKTVMVAPLIGKRRVDYYFNDQNTDIIVVSQDKIYGKNIFEYFTYNVTGRKVPFRCTPASAGIAICGVKSAKAIHDLVNTGMPYIETVVTVSGQVNNPQHLLVKIGTSFKDVIEACGGYSGEPAKLISNGVITGVAQYEEEVPVTKMTTSIIVQGKDEVLKDISKECIHCARCVDVCPVDLTPNRIAALANQGRFDECKQMHVENCIECGRCSSVCPSKIHIMQLLQYSKEAIAKAYEDLSEKESSNLKLGCACGSE</sequence>
<dbReference type="PROSITE" id="PS51379">
    <property type="entry name" value="4FE4S_FER_2"/>
    <property type="match status" value="2"/>
</dbReference>
<evidence type="ECO:0000313" key="15">
    <source>
        <dbReference type="Proteomes" id="UP000267921"/>
    </source>
</evidence>
<feature type="binding site" evidence="8">
    <location>
        <position position="400"/>
    </location>
    <ligand>
        <name>[4Fe-4S] cluster</name>
        <dbReference type="ChEBI" id="CHEBI:49883"/>
        <label>2</label>
    </ligand>
</feature>
<accession>A0A1L3Q247</accession>
<dbReference type="InterPro" id="IPR017900">
    <property type="entry name" value="4Fe4S_Fe_S_CS"/>
</dbReference>
<dbReference type="GO" id="GO:0051539">
    <property type="term" value="F:4 iron, 4 sulfur cluster binding"/>
    <property type="evidence" value="ECO:0007669"/>
    <property type="project" value="UniProtKB-KW"/>
</dbReference>
<gene>
    <name evidence="8" type="primary">rnfC</name>
    <name evidence="10" type="ORF">BHR79_05245</name>
    <name evidence="11" type="ORF">EFE40_05000</name>
    <name evidence="12" type="ORF">SAMN04515625_1322</name>
</gene>
<dbReference type="Pfam" id="PF13375">
    <property type="entry name" value="RnfC_N"/>
    <property type="match status" value="1"/>
</dbReference>
<feature type="binding site" evidence="8">
    <location>
        <position position="410"/>
    </location>
    <ligand>
        <name>[4Fe-4S] cluster</name>
        <dbReference type="ChEBI" id="CHEBI:49883"/>
        <label>1</label>
    </ligand>
</feature>
<dbReference type="SUPFAM" id="SSF142984">
    <property type="entry name" value="Nqo1 middle domain-like"/>
    <property type="match status" value="1"/>
</dbReference>
<keyword evidence="6 8" id="KW-0408">Iron</keyword>
<dbReference type="Proteomes" id="UP000198669">
    <property type="component" value="Unassembled WGS sequence"/>
</dbReference>
<feature type="binding site" evidence="8">
    <location>
        <position position="403"/>
    </location>
    <ligand>
        <name>[4Fe-4S] cluster</name>
        <dbReference type="ChEBI" id="CHEBI:49883"/>
        <label>2</label>
    </ligand>
</feature>
<dbReference type="STRING" id="2177.BHR79_05245"/>
<dbReference type="EC" id="7.-.-.-" evidence="8"/>
<evidence type="ECO:0000259" key="9">
    <source>
        <dbReference type="PROSITE" id="PS51379"/>
    </source>
</evidence>
<dbReference type="PANTHER" id="PTHR43034:SF2">
    <property type="entry name" value="ION-TRANSLOCATING OXIDOREDUCTASE COMPLEX SUBUNIT C"/>
    <property type="match status" value="1"/>
</dbReference>
<evidence type="ECO:0000256" key="8">
    <source>
        <dbReference type="HAMAP-Rule" id="MF_00461"/>
    </source>
</evidence>
<dbReference type="GO" id="GO:0022900">
    <property type="term" value="P:electron transport chain"/>
    <property type="evidence" value="ECO:0007669"/>
    <property type="project" value="UniProtKB-UniRule"/>
</dbReference>
<comment type="similarity">
    <text evidence="8">Belongs to the 4Fe4S bacterial-type ferredoxin family. RnfC subfamily.</text>
</comment>
<dbReference type="NCBIfam" id="NF041837">
    <property type="entry name" value="rnfC_Methano"/>
    <property type="match status" value="1"/>
</dbReference>
<evidence type="ECO:0000256" key="5">
    <source>
        <dbReference type="ARBA" id="ARBA00022982"/>
    </source>
</evidence>
<feature type="binding site" evidence="8">
    <location>
        <position position="364"/>
    </location>
    <ligand>
        <name>[4Fe-4S] cluster</name>
        <dbReference type="ChEBI" id="CHEBI:49883"/>
        <label>1</label>
    </ligand>
</feature>
<feature type="binding site" evidence="8">
    <location>
        <position position="361"/>
    </location>
    <ligand>
        <name>[4Fe-4S] cluster</name>
        <dbReference type="ChEBI" id="CHEBI:49883"/>
        <label>1</label>
    </ligand>
</feature>
<feature type="domain" description="4Fe-4S ferredoxin-type" evidence="9">
    <location>
        <begin position="351"/>
        <end position="381"/>
    </location>
</feature>
<dbReference type="InterPro" id="IPR019554">
    <property type="entry name" value="Soluble_ligand-bd"/>
</dbReference>
<dbReference type="AlphaFoldDB" id="A0A1L3Q247"/>
<dbReference type="InterPro" id="IPR026902">
    <property type="entry name" value="RnfC_N"/>
</dbReference>
<dbReference type="EMBL" id="CP017921">
    <property type="protein sequence ID" value="APH38952.1"/>
    <property type="molecule type" value="Genomic_DNA"/>
</dbReference>
<dbReference type="OrthoDB" id="23478at2157"/>
<dbReference type="GeneID" id="30583148"/>
<evidence type="ECO:0000313" key="14">
    <source>
        <dbReference type="Proteomes" id="UP000198669"/>
    </source>
</evidence>
<keyword evidence="10" id="KW-0830">Ubiquinone</keyword>
<dbReference type="KEGG" id="mhaz:BHR79_05245"/>
<dbReference type="Gene3D" id="3.10.20.600">
    <property type="match status" value="1"/>
</dbReference>
<dbReference type="HAMAP" id="MF_00461">
    <property type="entry name" value="RsxC_RnfC"/>
    <property type="match status" value="1"/>
</dbReference>
<keyword evidence="8" id="KW-1278">Translocase</keyword>
<dbReference type="Gene3D" id="3.30.70.20">
    <property type="match status" value="1"/>
</dbReference>
<dbReference type="InterPro" id="IPR011538">
    <property type="entry name" value="Nuo51_FMN-bd"/>
</dbReference>
<evidence type="ECO:0000256" key="2">
    <source>
        <dbReference type="ARBA" id="ARBA00022485"/>
    </source>
</evidence>
<keyword evidence="8" id="KW-0472">Membrane</keyword>
<feature type="binding site" evidence="8">
    <location>
        <position position="367"/>
    </location>
    <ligand>
        <name>[4Fe-4S] cluster</name>
        <dbReference type="ChEBI" id="CHEBI:49883"/>
        <label>1</label>
    </ligand>
</feature>
<evidence type="ECO:0000256" key="6">
    <source>
        <dbReference type="ARBA" id="ARBA00023004"/>
    </source>
</evidence>
<dbReference type="InterPro" id="IPR037225">
    <property type="entry name" value="Nuo51_FMN-bd_sf"/>
</dbReference>
<comment type="subcellular location">
    <subcellularLocation>
        <location evidence="8">Cell membrane</location>
        <topology evidence="8">Peripheral membrane protein</topology>
    </subcellularLocation>
</comment>
<dbReference type="GO" id="GO:0009055">
    <property type="term" value="F:electron transfer activity"/>
    <property type="evidence" value="ECO:0007669"/>
    <property type="project" value="InterPro"/>
</dbReference>
<keyword evidence="4 8" id="KW-0677">Repeat</keyword>
<dbReference type="PROSITE" id="PS00198">
    <property type="entry name" value="4FE4S_FER_1"/>
    <property type="match status" value="2"/>
</dbReference>
<reference evidence="10 13" key="1">
    <citation type="submission" date="2016-10" db="EMBL/GenBank/DDBJ databases">
        <title>Methanohalophilus halophilus.</title>
        <authorList>
            <person name="L'haridon S."/>
        </authorList>
    </citation>
    <scope>NUCLEOTIDE SEQUENCE [LARGE SCALE GENOMIC DNA]</scope>
    <source>
        <strain evidence="10 13">Z-7982</strain>
    </source>
</reference>
<keyword evidence="5 8" id="KW-0249">Electron transport</keyword>
<dbReference type="Pfam" id="PF10531">
    <property type="entry name" value="SLBB"/>
    <property type="match status" value="1"/>
</dbReference>
<evidence type="ECO:0000313" key="11">
    <source>
        <dbReference type="EMBL" id="RNI09991.1"/>
    </source>
</evidence>
<name>A0A1L3Q247_9EURY</name>
<dbReference type="RefSeq" id="WP_072561390.1">
    <property type="nucleotide sequence ID" value="NZ_CP017921.1"/>
</dbReference>
<evidence type="ECO:0000313" key="13">
    <source>
        <dbReference type="Proteomes" id="UP000186879"/>
    </source>
</evidence>
<dbReference type="PANTHER" id="PTHR43034">
    <property type="entry name" value="ION-TRANSLOCATING OXIDOREDUCTASE COMPLEX SUBUNIT C"/>
    <property type="match status" value="1"/>
</dbReference>
<feature type="binding site" evidence="8">
    <location>
        <position position="371"/>
    </location>
    <ligand>
        <name>[4Fe-4S] cluster</name>
        <dbReference type="ChEBI" id="CHEBI:49883"/>
        <label>2</label>
    </ligand>
</feature>
<dbReference type="Proteomes" id="UP000267921">
    <property type="component" value="Unassembled WGS sequence"/>
</dbReference>
<comment type="cofactor">
    <cofactor evidence="8">
        <name>[4Fe-4S] cluster</name>
        <dbReference type="ChEBI" id="CHEBI:49883"/>
    </cofactor>
    <text evidence="8">Binds 2 [4Fe-4S] clusters per subunit.</text>
</comment>
<reference evidence="12 14" key="2">
    <citation type="submission" date="2016-10" db="EMBL/GenBank/DDBJ databases">
        <authorList>
            <person name="de Groot N.N."/>
        </authorList>
    </citation>
    <scope>NUCLEOTIDE SEQUENCE [LARGE SCALE GENOMIC DNA]</scope>
    <source>
        <strain evidence="12 14">Z-7982</strain>
    </source>
</reference>
<dbReference type="InterPro" id="IPR010208">
    <property type="entry name" value="Ion_transpt_RnfC/RsxC"/>
</dbReference>